<dbReference type="GO" id="GO:0016020">
    <property type="term" value="C:membrane"/>
    <property type="evidence" value="ECO:0007669"/>
    <property type="project" value="InterPro"/>
</dbReference>
<accession>F7NGN0</accession>
<gene>
    <name evidence="7" type="ORF">ALO_06090</name>
</gene>
<dbReference type="InterPro" id="IPR058792">
    <property type="entry name" value="Beta-barrel_RND_2"/>
</dbReference>
<organism evidence="7 8">
    <name type="scientific">Acetonema longum DSM 6540</name>
    <dbReference type="NCBI Taxonomy" id="1009370"/>
    <lineage>
        <taxon>Bacteria</taxon>
        <taxon>Bacillati</taxon>
        <taxon>Bacillota</taxon>
        <taxon>Negativicutes</taxon>
        <taxon>Acetonemataceae</taxon>
        <taxon>Acetonema</taxon>
    </lineage>
</organism>
<feature type="region of interest" description="Disordered" evidence="3">
    <location>
        <begin position="383"/>
        <end position="429"/>
    </location>
</feature>
<evidence type="ECO:0000259" key="4">
    <source>
        <dbReference type="Pfam" id="PF25919"/>
    </source>
</evidence>
<comment type="similarity">
    <text evidence="1">Belongs to the membrane fusion protein (MFP) (TC 8.A.1) family.</text>
</comment>
<dbReference type="InterPro" id="IPR006143">
    <property type="entry name" value="RND_pump_MFP"/>
</dbReference>
<dbReference type="PANTHER" id="PTHR30097:SF15">
    <property type="entry name" value="CATION EFFLUX SYSTEM PROTEIN CUSB"/>
    <property type="match status" value="1"/>
</dbReference>
<dbReference type="SUPFAM" id="SSF111369">
    <property type="entry name" value="HlyD-like secretion proteins"/>
    <property type="match status" value="1"/>
</dbReference>
<dbReference type="Gene3D" id="2.40.30.170">
    <property type="match status" value="1"/>
</dbReference>
<dbReference type="EMBL" id="AFGF01000049">
    <property type="protein sequence ID" value="EGO64834.1"/>
    <property type="molecule type" value="Genomic_DNA"/>
</dbReference>
<dbReference type="GO" id="GO:0030288">
    <property type="term" value="C:outer membrane-bounded periplasmic space"/>
    <property type="evidence" value="ECO:0007669"/>
    <property type="project" value="TreeGrafter"/>
</dbReference>
<feature type="domain" description="CzcB-like C-terminal circularly permuted SH3-like" evidence="6">
    <location>
        <begin position="316"/>
        <end position="374"/>
    </location>
</feature>
<dbReference type="InterPro" id="IPR058790">
    <property type="entry name" value="BSH_CusB"/>
</dbReference>
<dbReference type="Pfam" id="PF25919">
    <property type="entry name" value="BSH_CusB"/>
    <property type="match status" value="1"/>
</dbReference>
<protein>
    <submittedName>
        <fullName evidence="7">RND family efflux transporter MFP subunit</fullName>
    </submittedName>
</protein>
<dbReference type="GO" id="GO:0046914">
    <property type="term" value="F:transition metal ion binding"/>
    <property type="evidence" value="ECO:0007669"/>
    <property type="project" value="TreeGrafter"/>
</dbReference>
<sequence length="429" mass="45058">MADSTGKKKIIAAGVAVALLAGGTYGYYGYFHKPPASPAAAGHEGHGSAGAAAANGETVVLDANARQLAGVQTAQAETRNLVKEIRTTGKITLNETGRTYITSRVMGRVDELYISAEGQYITPGQAVAAIYSPDYIAAQEEYILAMDTVYKLRNASPDLIQVNQRLLEAARRKLELLGVSPADIAHLEHTRQAGAHMILRAQFGGTVLEKQILPGAYIMAGEKLYTLSDLSTVWLYADLYEKDIAAVQVGQEAAVTTTAWPGETFTGQVSFINPVLDDATRTVKVRIELNNGEGKLKPNMFASASLQAPLGDSLVIPVSGLLDTGRRKMVFIAQGEDSFVKRDVVTGQEAQGFVQILSGLDPGDTVVTAAAFLLDSQTQLGSFSSHAGHGSSNKKPAPSPAKQPGAAPSASGPAPSVPPANDHSGHAGH</sequence>
<evidence type="ECO:0000259" key="6">
    <source>
        <dbReference type="Pfam" id="PF25975"/>
    </source>
</evidence>
<dbReference type="PANTHER" id="PTHR30097">
    <property type="entry name" value="CATION EFFLUX SYSTEM PROTEIN CUSB"/>
    <property type="match status" value="1"/>
</dbReference>
<reference evidence="7 8" key="1">
    <citation type="journal article" date="2011" name="EMBO J.">
        <title>Structural diversity of bacterial flagellar motors.</title>
        <authorList>
            <person name="Chen S."/>
            <person name="Beeby M."/>
            <person name="Murphy G.E."/>
            <person name="Leadbetter J.R."/>
            <person name="Hendrixson D.R."/>
            <person name="Briegel A."/>
            <person name="Li Z."/>
            <person name="Shi J."/>
            <person name="Tocheva E.I."/>
            <person name="Muller A."/>
            <person name="Dobro M.J."/>
            <person name="Jensen G.J."/>
        </authorList>
    </citation>
    <scope>NUCLEOTIDE SEQUENCE [LARGE SCALE GENOMIC DNA]</scope>
    <source>
        <strain evidence="7 8">DSM 6540</strain>
    </source>
</reference>
<dbReference type="GO" id="GO:0060003">
    <property type="term" value="P:copper ion export"/>
    <property type="evidence" value="ECO:0007669"/>
    <property type="project" value="TreeGrafter"/>
</dbReference>
<keyword evidence="2" id="KW-0813">Transport</keyword>
<evidence type="ECO:0000256" key="1">
    <source>
        <dbReference type="ARBA" id="ARBA00009477"/>
    </source>
</evidence>
<dbReference type="InterPro" id="IPR058649">
    <property type="entry name" value="CzcB_C"/>
</dbReference>
<feature type="compositionally biased region" description="Low complexity" evidence="3">
    <location>
        <begin position="383"/>
        <end position="414"/>
    </location>
</feature>
<proteinExistence type="inferred from homology"/>
<dbReference type="GO" id="GO:0022857">
    <property type="term" value="F:transmembrane transporter activity"/>
    <property type="evidence" value="ECO:0007669"/>
    <property type="project" value="InterPro"/>
</dbReference>
<evidence type="ECO:0000259" key="5">
    <source>
        <dbReference type="Pfam" id="PF25954"/>
    </source>
</evidence>
<dbReference type="AlphaFoldDB" id="F7NGN0"/>
<evidence type="ECO:0000256" key="2">
    <source>
        <dbReference type="ARBA" id="ARBA00022448"/>
    </source>
</evidence>
<dbReference type="OrthoDB" id="9765657at2"/>
<dbReference type="GO" id="GO:0015679">
    <property type="term" value="P:plasma membrane copper ion transport"/>
    <property type="evidence" value="ECO:0007669"/>
    <property type="project" value="TreeGrafter"/>
</dbReference>
<dbReference type="Pfam" id="PF25954">
    <property type="entry name" value="Beta-barrel_RND_2"/>
    <property type="match status" value="1"/>
</dbReference>
<dbReference type="Proteomes" id="UP000003240">
    <property type="component" value="Unassembled WGS sequence"/>
</dbReference>
<dbReference type="NCBIfam" id="TIGR01730">
    <property type="entry name" value="RND_mfp"/>
    <property type="match status" value="1"/>
</dbReference>
<dbReference type="FunFam" id="2.40.30.170:FF:000010">
    <property type="entry name" value="Efflux RND transporter periplasmic adaptor subunit"/>
    <property type="match status" value="1"/>
</dbReference>
<keyword evidence="8" id="KW-1185">Reference proteome</keyword>
<dbReference type="InterPro" id="IPR051909">
    <property type="entry name" value="MFP_Cation_Efflux"/>
</dbReference>
<evidence type="ECO:0000256" key="3">
    <source>
        <dbReference type="SAM" id="MobiDB-lite"/>
    </source>
</evidence>
<feature type="domain" description="CusB-like barrel-sandwich hybrid" evidence="4">
    <location>
        <begin position="100"/>
        <end position="227"/>
    </location>
</feature>
<name>F7NGN0_9FIRM</name>
<comment type="caution">
    <text evidence="7">The sequence shown here is derived from an EMBL/GenBank/DDBJ whole genome shotgun (WGS) entry which is preliminary data.</text>
</comment>
<dbReference type="Gene3D" id="6.10.140.730">
    <property type="match status" value="1"/>
</dbReference>
<dbReference type="STRING" id="1009370.ALO_06090"/>
<dbReference type="Pfam" id="PF25975">
    <property type="entry name" value="CzcB_C"/>
    <property type="match status" value="1"/>
</dbReference>
<dbReference type="eggNOG" id="COG0845">
    <property type="taxonomic scope" value="Bacteria"/>
</dbReference>
<dbReference type="Gene3D" id="2.40.420.20">
    <property type="match status" value="1"/>
</dbReference>
<evidence type="ECO:0000313" key="8">
    <source>
        <dbReference type="Proteomes" id="UP000003240"/>
    </source>
</evidence>
<evidence type="ECO:0000313" key="7">
    <source>
        <dbReference type="EMBL" id="EGO64834.1"/>
    </source>
</evidence>
<feature type="domain" description="CusB-like beta-barrel" evidence="5">
    <location>
        <begin position="232"/>
        <end position="308"/>
    </location>
</feature>
<dbReference type="RefSeq" id="WP_004093845.1">
    <property type="nucleotide sequence ID" value="NZ_AFGF01000049.1"/>
</dbReference>